<feature type="compositionally biased region" description="Basic residues" evidence="2">
    <location>
        <begin position="66"/>
        <end position="77"/>
    </location>
</feature>
<dbReference type="AlphaFoldDB" id="A0A8H5D5P5"/>
<dbReference type="SMART" id="SM00398">
    <property type="entry name" value="HMG"/>
    <property type="match status" value="2"/>
</dbReference>
<evidence type="ECO:0000256" key="2">
    <source>
        <dbReference type="SAM" id="MobiDB-lite"/>
    </source>
</evidence>
<dbReference type="InterPro" id="IPR009071">
    <property type="entry name" value="HMG_box_dom"/>
</dbReference>
<sequence>MLFTATLAATRRVALSSVTSRPLLTRFISSTPAFDAPAKAPAKTSATKASKAKTTSKVQAKPAAKKEKKKVEKKPKFKREDLKVPRRPNVSAWTLFTQTMFMERPSRPKDISETQTEVKNFAAKWKTMTDEEKKPYQDKANVENEKLTKEYEQWKNSVDPKVLKAINNKRKAAGKPRILGPKSESKMPLTSWIRFLGDFKTQQEPMKYKELLKLAGPAWRDLPADRKKVYEDAYAKDLQVYYKQKAASETS</sequence>
<feature type="DNA-binding region" description="HMG box" evidence="1">
    <location>
        <begin position="86"/>
        <end position="155"/>
    </location>
</feature>
<feature type="region of interest" description="Disordered" evidence="2">
    <location>
        <begin position="35"/>
        <end position="84"/>
    </location>
</feature>
<dbReference type="EMBL" id="JAACJO010000009">
    <property type="protein sequence ID" value="KAF5354050.1"/>
    <property type="molecule type" value="Genomic_DNA"/>
</dbReference>
<dbReference type="Proteomes" id="UP000559027">
    <property type="component" value="Unassembled WGS sequence"/>
</dbReference>
<keyword evidence="5" id="KW-1185">Reference proteome</keyword>
<keyword evidence="1" id="KW-0539">Nucleus</keyword>
<feature type="DNA-binding region" description="HMG box" evidence="1">
    <location>
        <begin position="185"/>
        <end position="249"/>
    </location>
</feature>
<dbReference type="Pfam" id="PF00505">
    <property type="entry name" value="HMG_box"/>
    <property type="match status" value="2"/>
</dbReference>
<organism evidence="4 5">
    <name type="scientific">Leucocoprinus leucothites</name>
    <dbReference type="NCBI Taxonomy" id="201217"/>
    <lineage>
        <taxon>Eukaryota</taxon>
        <taxon>Fungi</taxon>
        <taxon>Dikarya</taxon>
        <taxon>Basidiomycota</taxon>
        <taxon>Agaricomycotina</taxon>
        <taxon>Agaricomycetes</taxon>
        <taxon>Agaricomycetidae</taxon>
        <taxon>Agaricales</taxon>
        <taxon>Agaricineae</taxon>
        <taxon>Agaricaceae</taxon>
        <taxon>Leucocoprinus</taxon>
    </lineage>
</organism>
<feature type="compositionally biased region" description="Low complexity" evidence="2">
    <location>
        <begin position="36"/>
        <end position="62"/>
    </location>
</feature>
<gene>
    <name evidence="4" type="ORF">D9756_007212</name>
</gene>
<evidence type="ECO:0000256" key="1">
    <source>
        <dbReference type="PROSITE-ProRule" id="PRU00267"/>
    </source>
</evidence>
<reference evidence="4 5" key="1">
    <citation type="journal article" date="2020" name="ISME J.">
        <title>Uncovering the hidden diversity of litter-decomposition mechanisms in mushroom-forming fungi.</title>
        <authorList>
            <person name="Floudas D."/>
            <person name="Bentzer J."/>
            <person name="Ahren D."/>
            <person name="Johansson T."/>
            <person name="Persson P."/>
            <person name="Tunlid A."/>
        </authorList>
    </citation>
    <scope>NUCLEOTIDE SEQUENCE [LARGE SCALE GENOMIC DNA]</scope>
    <source>
        <strain evidence="4 5">CBS 146.42</strain>
    </source>
</reference>
<proteinExistence type="predicted"/>
<protein>
    <recommendedName>
        <fullName evidence="3">HMG box domain-containing protein</fullName>
    </recommendedName>
</protein>
<comment type="caution">
    <text evidence="4">The sequence shown here is derived from an EMBL/GenBank/DDBJ whole genome shotgun (WGS) entry which is preliminary data.</text>
</comment>
<evidence type="ECO:0000313" key="5">
    <source>
        <dbReference type="Proteomes" id="UP000559027"/>
    </source>
</evidence>
<dbReference type="InterPro" id="IPR036910">
    <property type="entry name" value="HMG_box_dom_sf"/>
</dbReference>
<feature type="domain" description="HMG box" evidence="3">
    <location>
        <begin position="185"/>
        <end position="249"/>
    </location>
</feature>
<evidence type="ECO:0000259" key="3">
    <source>
        <dbReference type="PROSITE" id="PS50118"/>
    </source>
</evidence>
<accession>A0A8H5D5P5</accession>
<dbReference type="SUPFAM" id="SSF47095">
    <property type="entry name" value="HMG-box"/>
    <property type="match status" value="2"/>
</dbReference>
<name>A0A8H5D5P5_9AGAR</name>
<evidence type="ECO:0000313" key="4">
    <source>
        <dbReference type="EMBL" id="KAF5354050.1"/>
    </source>
</evidence>
<dbReference type="PROSITE" id="PS50118">
    <property type="entry name" value="HMG_BOX_2"/>
    <property type="match status" value="2"/>
</dbReference>
<feature type="domain" description="HMG box" evidence="3">
    <location>
        <begin position="86"/>
        <end position="155"/>
    </location>
</feature>
<dbReference type="Gene3D" id="1.10.30.10">
    <property type="entry name" value="High mobility group box domain"/>
    <property type="match status" value="2"/>
</dbReference>
<dbReference type="GO" id="GO:0003677">
    <property type="term" value="F:DNA binding"/>
    <property type="evidence" value="ECO:0007669"/>
    <property type="project" value="UniProtKB-UniRule"/>
</dbReference>
<keyword evidence="1" id="KW-0238">DNA-binding</keyword>
<dbReference type="OrthoDB" id="1919336at2759"/>
<dbReference type="GO" id="GO:0005634">
    <property type="term" value="C:nucleus"/>
    <property type="evidence" value="ECO:0007669"/>
    <property type="project" value="UniProtKB-UniRule"/>
</dbReference>